<proteinExistence type="predicted"/>
<dbReference type="EMBL" id="BSOW01000002">
    <property type="protein sequence ID" value="GLR84053.1"/>
    <property type="molecule type" value="Genomic_DNA"/>
</dbReference>
<evidence type="ECO:0000313" key="1">
    <source>
        <dbReference type="EMBL" id="GLR84053.1"/>
    </source>
</evidence>
<name>A0ABQ6AVX1_9BRAD</name>
<dbReference type="Proteomes" id="UP001156905">
    <property type="component" value="Unassembled WGS sequence"/>
</dbReference>
<comment type="caution">
    <text evidence="1">The sequence shown here is derived from an EMBL/GenBank/DDBJ whole genome shotgun (WGS) entry which is preliminary data.</text>
</comment>
<gene>
    <name evidence="1" type="ORF">GCM10007857_07630</name>
</gene>
<accession>A0ABQ6AVX1</accession>
<keyword evidence="2" id="KW-1185">Reference proteome</keyword>
<evidence type="ECO:0000313" key="2">
    <source>
        <dbReference type="Proteomes" id="UP001156905"/>
    </source>
</evidence>
<protein>
    <submittedName>
        <fullName evidence="1">Uncharacterized protein</fullName>
    </submittedName>
</protein>
<sequence length="59" mass="6983">MPFVALDDDGIKLYLLGRNIRRRKISDRTHLRIEGRLNERISKCRMSRRDRGCRLGGNK</sequence>
<reference evidence="2" key="1">
    <citation type="journal article" date="2019" name="Int. J. Syst. Evol. Microbiol.">
        <title>The Global Catalogue of Microorganisms (GCM) 10K type strain sequencing project: providing services to taxonomists for standard genome sequencing and annotation.</title>
        <authorList>
            <consortium name="The Broad Institute Genomics Platform"/>
            <consortium name="The Broad Institute Genome Sequencing Center for Infectious Disease"/>
            <person name="Wu L."/>
            <person name="Ma J."/>
        </authorList>
    </citation>
    <scope>NUCLEOTIDE SEQUENCE [LARGE SCALE GENOMIC DNA]</scope>
    <source>
        <strain evidence="2">NBRC 102520</strain>
    </source>
</reference>
<organism evidence="1 2">
    <name type="scientific">Bradyrhizobium iriomotense</name>
    <dbReference type="NCBI Taxonomy" id="441950"/>
    <lineage>
        <taxon>Bacteria</taxon>
        <taxon>Pseudomonadati</taxon>
        <taxon>Pseudomonadota</taxon>
        <taxon>Alphaproteobacteria</taxon>
        <taxon>Hyphomicrobiales</taxon>
        <taxon>Nitrobacteraceae</taxon>
        <taxon>Bradyrhizobium</taxon>
    </lineage>
</organism>